<keyword evidence="1" id="KW-0472">Membrane</keyword>
<reference evidence="2 3" key="1">
    <citation type="submission" date="2020-08" db="EMBL/GenBank/DDBJ databases">
        <authorList>
            <person name="Koutsovoulos G."/>
            <person name="Danchin GJ E."/>
        </authorList>
    </citation>
    <scope>NUCLEOTIDE SEQUENCE [LARGE SCALE GENOMIC DNA]</scope>
</reference>
<keyword evidence="1" id="KW-0812">Transmembrane</keyword>
<protein>
    <submittedName>
        <fullName evidence="2">Uncharacterized protein</fullName>
    </submittedName>
</protein>
<gene>
    <name evidence="2" type="ORF">MENT_LOCUS7977</name>
</gene>
<dbReference type="OrthoDB" id="5916685at2759"/>
<name>A0A6V7U5G6_MELEN</name>
<evidence type="ECO:0000313" key="2">
    <source>
        <dbReference type="EMBL" id="CAD2144522.1"/>
    </source>
</evidence>
<dbReference type="EMBL" id="CAJEWN010000033">
    <property type="protein sequence ID" value="CAD2144522.1"/>
    <property type="molecule type" value="Genomic_DNA"/>
</dbReference>
<keyword evidence="1" id="KW-1133">Transmembrane helix</keyword>
<evidence type="ECO:0000256" key="1">
    <source>
        <dbReference type="SAM" id="Phobius"/>
    </source>
</evidence>
<evidence type="ECO:0000313" key="3">
    <source>
        <dbReference type="Proteomes" id="UP000580250"/>
    </source>
</evidence>
<sequence length="470" mass="54591">MYPSGNVHEYRKILFKMRKWRNISLESLLIPKSKDRFRLSFFPFFPLIYFFFIILIPISQQQTENWDQQRRLIEGSRTTTSNNNLEDNGDLFILLDEISVFSCRGIKNEIKLTEEDVQIVNEKGNKVYYIKAPGNYSLHFKNINVLNNLVPILEGPAGIRFDVPYTMIPETGLLDQHCDEASGIVQREKRQYCRYCELCTLADKIEQGLTNGEHQFLPILASGQEQPFAPKCSKIGAKSYEFKRTINLPGRFDLEQKVKQKMSGVDAEIRKRLNKGRGRFQVFLNLISADAPPITMTDWFDGSEQCRCCGREKDPKCRGVLSFLYCNVEDCKSAYAQQCLHNSARIVACYTVEFNYRMTTRREEVQQFLRENNYPDQDLAVTTSLAADELTSEIPNQNIKEENNNQRFNHQHQTSAPKRLVYGDEQRARQPKELSIKCVSQMATRLTHLRRYCNIFWNEKLCCSHCPGIC</sequence>
<feature type="transmembrane region" description="Helical" evidence="1">
    <location>
        <begin position="39"/>
        <end position="58"/>
    </location>
</feature>
<accession>A0A6V7U5G6</accession>
<dbReference type="Proteomes" id="UP000580250">
    <property type="component" value="Unassembled WGS sequence"/>
</dbReference>
<dbReference type="AlphaFoldDB" id="A0A6V7U5G6"/>
<comment type="caution">
    <text evidence="2">The sequence shown here is derived from an EMBL/GenBank/DDBJ whole genome shotgun (WGS) entry which is preliminary data.</text>
</comment>
<organism evidence="2 3">
    <name type="scientific">Meloidogyne enterolobii</name>
    <name type="common">Root-knot nematode worm</name>
    <name type="synonym">Meloidogyne mayaguensis</name>
    <dbReference type="NCBI Taxonomy" id="390850"/>
    <lineage>
        <taxon>Eukaryota</taxon>
        <taxon>Metazoa</taxon>
        <taxon>Ecdysozoa</taxon>
        <taxon>Nematoda</taxon>
        <taxon>Chromadorea</taxon>
        <taxon>Rhabditida</taxon>
        <taxon>Tylenchina</taxon>
        <taxon>Tylenchomorpha</taxon>
        <taxon>Tylenchoidea</taxon>
        <taxon>Meloidogynidae</taxon>
        <taxon>Meloidogyninae</taxon>
        <taxon>Meloidogyne</taxon>
    </lineage>
</organism>
<proteinExistence type="predicted"/>